<organism evidence="2 3">
    <name type="scientific">Nocardioides taihuensis</name>
    <dbReference type="NCBI Taxonomy" id="1835606"/>
    <lineage>
        <taxon>Bacteria</taxon>
        <taxon>Bacillati</taxon>
        <taxon>Actinomycetota</taxon>
        <taxon>Actinomycetes</taxon>
        <taxon>Propionibacteriales</taxon>
        <taxon>Nocardioidaceae</taxon>
        <taxon>Nocardioides</taxon>
    </lineage>
</organism>
<dbReference type="RefSeq" id="WP_378590531.1">
    <property type="nucleotide sequence ID" value="NZ_JBHSKD010000011.1"/>
</dbReference>
<feature type="compositionally biased region" description="Pro residues" evidence="1">
    <location>
        <begin position="46"/>
        <end position="59"/>
    </location>
</feature>
<name>A0ABW0BJM8_9ACTN</name>
<reference evidence="3" key="1">
    <citation type="journal article" date="2019" name="Int. J. Syst. Evol. Microbiol.">
        <title>The Global Catalogue of Microorganisms (GCM) 10K type strain sequencing project: providing services to taxonomists for standard genome sequencing and annotation.</title>
        <authorList>
            <consortium name="The Broad Institute Genomics Platform"/>
            <consortium name="The Broad Institute Genome Sequencing Center for Infectious Disease"/>
            <person name="Wu L."/>
            <person name="Ma J."/>
        </authorList>
    </citation>
    <scope>NUCLEOTIDE SEQUENCE [LARGE SCALE GENOMIC DNA]</scope>
    <source>
        <strain evidence="3">DFY41</strain>
    </source>
</reference>
<evidence type="ECO:0000313" key="3">
    <source>
        <dbReference type="Proteomes" id="UP001596087"/>
    </source>
</evidence>
<evidence type="ECO:0000256" key="1">
    <source>
        <dbReference type="SAM" id="MobiDB-lite"/>
    </source>
</evidence>
<proteinExistence type="predicted"/>
<gene>
    <name evidence="2" type="ORF">ACFPGP_12380</name>
</gene>
<evidence type="ECO:0000313" key="2">
    <source>
        <dbReference type="EMBL" id="MFC5177475.1"/>
    </source>
</evidence>
<dbReference type="Proteomes" id="UP001596087">
    <property type="component" value="Unassembled WGS sequence"/>
</dbReference>
<accession>A0ABW0BJM8</accession>
<dbReference type="EMBL" id="JBHSKD010000011">
    <property type="protein sequence ID" value="MFC5177475.1"/>
    <property type="molecule type" value="Genomic_DNA"/>
</dbReference>
<keyword evidence="3" id="KW-1185">Reference proteome</keyword>
<feature type="compositionally biased region" description="Basic and acidic residues" evidence="1">
    <location>
        <begin position="61"/>
        <end position="72"/>
    </location>
</feature>
<sequence>MSAPWGHRHRDETGLRGWLARRWGAHRRRRVGRALARRDHQGSAPAPSPPSPASVPAPPAEQRRLDAVRAGR</sequence>
<protein>
    <submittedName>
        <fullName evidence="2">Uncharacterized protein</fullName>
    </submittedName>
</protein>
<comment type="caution">
    <text evidence="2">The sequence shown here is derived from an EMBL/GenBank/DDBJ whole genome shotgun (WGS) entry which is preliminary data.</text>
</comment>
<feature type="region of interest" description="Disordered" evidence="1">
    <location>
        <begin position="26"/>
        <end position="72"/>
    </location>
</feature>